<dbReference type="Pfam" id="PF13560">
    <property type="entry name" value="HTH_31"/>
    <property type="match status" value="1"/>
</dbReference>
<protein>
    <submittedName>
        <fullName evidence="1">XRE family transcriptional regulator</fullName>
    </submittedName>
</protein>
<dbReference type="EMBL" id="RCIY01000046">
    <property type="protein sequence ID" value="TGG84655.1"/>
    <property type="molecule type" value="Genomic_DNA"/>
</dbReference>
<dbReference type="PROSITE" id="PS50943">
    <property type="entry name" value="HTH_CROC1"/>
    <property type="match status" value="1"/>
</dbReference>
<accession>A0A6C1C1F7</accession>
<reference evidence="1 2" key="1">
    <citation type="submission" date="2018-10" db="EMBL/GenBank/DDBJ databases">
        <title>Isolation of pseudouridimycin from Streptomyces albus DSM 40763.</title>
        <authorList>
            <person name="Rosenqvist P."/>
            <person name="Metsae-Ketelae M."/>
            <person name="Virta P."/>
        </authorList>
    </citation>
    <scope>NUCLEOTIDE SEQUENCE [LARGE SCALE GENOMIC DNA]</scope>
    <source>
        <strain evidence="1 2">DSM 40763</strain>
    </source>
</reference>
<dbReference type="GeneID" id="75183064"/>
<dbReference type="RefSeq" id="WP_016472543.1">
    <property type="nucleotide sequence ID" value="NZ_BBQG01000059.1"/>
</dbReference>
<dbReference type="Proteomes" id="UP000298111">
    <property type="component" value="Unassembled WGS sequence"/>
</dbReference>
<dbReference type="SUPFAM" id="SSF47413">
    <property type="entry name" value="lambda repressor-like DNA-binding domains"/>
    <property type="match status" value="1"/>
</dbReference>
<dbReference type="GO" id="GO:0003677">
    <property type="term" value="F:DNA binding"/>
    <property type="evidence" value="ECO:0007669"/>
    <property type="project" value="InterPro"/>
</dbReference>
<dbReference type="Gene3D" id="1.10.260.40">
    <property type="entry name" value="lambda repressor-like DNA-binding domains"/>
    <property type="match status" value="1"/>
</dbReference>
<dbReference type="InterPro" id="IPR010982">
    <property type="entry name" value="Lambda_DNA-bd_dom_sf"/>
</dbReference>
<sequence length="421" mass="45881">MRGQKEEHAGVRIAHQRKLAGLTQRGLAARIPYSYSLLRQVEEGRKNASPDLISAVARVLRIDVTVLTGQPYVTELQQDKLAALIRPIREALDLYDLDDGYTPPAGRTAGQRPPGGPVAGHDSGAAAPRSPAELAVQADDLCRMVRATQLSKAAHALPAFIAEVTAAAHSRPSTQLWQTLGSAYRTAHDIATKLGFYDLATIALDRLGWAAERGSDPQLAAVRQYMRALTYFREGEHTIGLRLIDAGHRALQRADRGEREARAALAVRGQLHLGAGVIAARAHDADAVRTHLHEAAAVAERTGEAGRVHWLSFGPANVAVHEVSAQVELRRYGAALDKAHQVRLPHGWPMSRRAHFYVDRARAEMETGRCDAALESVMTARKLAPEQTRYHPGARETINGLVAQRRRTPDTLDSLAAWLGL</sequence>
<proteinExistence type="predicted"/>
<dbReference type="AlphaFoldDB" id="A0A6C1C1F7"/>
<dbReference type="InterPro" id="IPR001387">
    <property type="entry name" value="Cro/C1-type_HTH"/>
</dbReference>
<evidence type="ECO:0000313" key="1">
    <source>
        <dbReference type="EMBL" id="TGG84655.1"/>
    </source>
</evidence>
<dbReference type="SMART" id="SM00530">
    <property type="entry name" value="HTH_XRE"/>
    <property type="match status" value="1"/>
</dbReference>
<gene>
    <name evidence="1" type="ORF">D8771_12465</name>
</gene>
<name>A0A6C1C1F7_9ACTN</name>
<evidence type="ECO:0000313" key="2">
    <source>
        <dbReference type="Proteomes" id="UP000298111"/>
    </source>
</evidence>
<organism evidence="1 2">
    <name type="scientific">Streptomyces albus</name>
    <dbReference type="NCBI Taxonomy" id="1888"/>
    <lineage>
        <taxon>Bacteria</taxon>
        <taxon>Bacillati</taxon>
        <taxon>Actinomycetota</taxon>
        <taxon>Actinomycetes</taxon>
        <taxon>Kitasatosporales</taxon>
        <taxon>Streptomycetaceae</taxon>
        <taxon>Streptomyces</taxon>
    </lineage>
</organism>
<dbReference type="CDD" id="cd00093">
    <property type="entry name" value="HTH_XRE"/>
    <property type="match status" value="1"/>
</dbReference>
<comment type="caution">
    <text evidence="1">The sequence shown here is derived from an EMBL/GenBank/DDBJ whole genome shotgun (WGS) entry which is preliminary data.</text>
</comment>